<evidence type="ECO:0000313" key="2">
    <source>
        <dbReference type="EMBL" id="OCB84918.1"/>
    </source>
</evidence>
<comment type="caution">
    <text evidence="2">The sequence shown here is derived from an EMBL/GenBank/DDBJ whole genome shotgun (WGS) entry which is preliminary data.</text>
</comment>
<gene>
    <name evidence="2" type="ORF">A7U60_g8140</name>
</gene>
<proteinExistence type="predicted"/>
<dbReference type="AlphaFoldDB" id="A0A9Q5N571"/>
<reference evidence="2" key="1">
    <citation type="submission" date="2016-06" db="EMBL/GenBank/DDBJ databases">
        <title>Draft Genome sequence of the fungus Inonotus baumii.</title>
        <authorList>
            <person name="Zhu H."/>
            <person name="Lin W."/>
        </authorList>
    </citation>
    <scope>NUCLEOTIDE SEQUENCE</scope>
    <source>
        <strain evidence="2">821</strain>
    </source>
</reference>
<organism evidence="2 3">
    <name type="scientific">Sanghuangporus baumii</name>
    <name type="common">Phellinus baumii</name>
    <dbReference type="NCBI Taxonomy" id="108892"/>
    <lineage>
        <taxon>Eukaryota</taxon>
        <taxon>Fungi</taxon>
        <taxon>Dikarya</taxon>
        <taxon>Basidiomycota</taxon>
        <taxon>Agaricomycotina</taxon>
        <taxon>Agaricomycetes</taxon>
        <taxon>Hymenochaetales</taxon>
        <taxon>Hymenochaetaceae</taxon>
        <taxon>Sanghuangporus</taxon>
    </lineage>
</organism>
<feature type="chain" id="PRO_5040441857" evidence="1">
    <location>
        <begin position="22"/>
        <end position="173"/>
    </location>
</feature>
<keyword evidence="3" id="KW-1185">Reference proteome</keyword>
<dbReference type="EMBL" id="LNZH02000213">
    <property type="protein sequence ID" value="OCB84918.1"/>
    <property type="molecule type" value="Genomic_DNA"/>
</dbReference>
<accession>A0A9Q5N571</accession>
<dbReference type="Proteomes" id="UP000757232">
    <property type="component" value="Unassembled WGS sequence"/>
</dbReference>
<feature type="signal peptide" evidence="1">
    <location>
        <begin position="1"/>
        <end position="21"/>
    </location>
</feature>
<name>A0A9Q5N571_SANBA</name>
<sequence>MLMKLPVLALTGFGLLQGVLTQQTTTLNIFPGDADAFEDLQGKVLGTGSDGTTYAVSGVVSGIFVTATIVEASTYLSEIIVIETGGVTGLVAQACGLDENDSGLCTVVASGGAAGIETAVTSVIPWTFTLAPVAIEVTGSPDGDSSANSAPALPRFAAFVAAAPILGFIATLW</sequence>
<dbReference type="OrthoDB" id="3267427at2759"/>
<evidence type="ECO:0000313" key="3">
    <source>
        <dbReference type="Proteomes" id="UP000757232"/>
    </source>
</evidence>
<keyword evidence="1" id="KW-0732">Signal</keyword>
<protein>
    <submittedName>
        <fullName evidence="2">Uncharacterized protein</fullName>
    </submittedName>
</protein>
<evidence type="ECO:0000256" key="1">
    <source>
        <dbReference type="SAM" id="SignalP"/>
    </source>
</evidence>